<reference evidence="2" key="1">
    <citation type="submission" date="2020-02" db="EMBL/GenBank/DDBJ databases">
        <authorList>
            <person name="Meier V. D."/>
        </authorList>
    </citation>
    <scope>NUCLEOTIDE SEQUENCE</scope>
    <source>
        <strain evidence="2">AVDCRST_MAG05</strain>
    </source>
</reference>
<feature type="non-terminal residue" evidence="2">
    <location>
        <position position="1"/>
    </location>
</feature>
<sequence length="34" mass="3250">GLGARLLRRVRGGARPGGPPGAGAQDAARRGAPG</sequence>
<accession>A0A6J4TRB3</accession>
<dbReference type="EMBL" id="CADCVM010000456">
    <property type="protein sequence ID" value="CAA9528433.1"/>
    <property type="molecule type" value="Genomic_DNA"/>
</dbReference>
<gene>
    <name evidence="2" type="ORF">AVDCRST_MAG05-4188</name>
</gene>
<proteinExistence type="predicted"/>
<protein>
    <submittedName>
        <fullName evidence="2">Uncharacterized protein</fullName>
    </submittedName>
</protein>
<feature type="non-terminal residue" evidence="2">
    <location>
        <position position="34"/>
    </location>
</feature>
<organism evidence="2">
    <name type="scientific">uncultured Rubrobacteraceae bacterium</name>
    <dbReference type="NCBI Taxonomy" id="349277"/>
    <lineage>
        <taxon>Bacteria</taxon>
        <taxon>Bacillati</taxon>
        <taxon>Actinomycetota</taxon>
        <taxon>Rubrobacteria</taxon>
        <taxon>Rubrobacterales</taxon>
        <taxon>Rubrobacteraceae</taxon>
        <taxon>environmental samples</taxon>
    </lineage>
</organism>
<evidence type="ECO:0000256" key="1">
    <source>
        <dbReference type="SAM" id="MobiDB-lite"/>
    </source>
</evidence>
<feature type="region of interest" description="Disordered" evidence="1">
    <location>
        <begin position="1"/>
        <end position="34"/>
    </location>
</feature>
<evidence type="ECO:0000313" key="2">
    <source>
        <dbReference type="EMBL" id="CAA9528433.1"/>
    </source>
</evidence>
<dbReference type="AlphaFoldDB" id="A0A6J4TRB3"/>
<name>A0A6J4TRB3_9ACTN</name>
<feature type="compositionally biased region" description="Low complexity" evidence="1">
    <location>
        <begin position="22"/>
        <end position="34"/>
    </location>
</feature>
<feature type="compositionally biased region" description="Basic residues" evidence="1">
    <location>
        <begin position="1"/>
        <end position="12"/>
    </location>
</feature>